<dbReference type="EMBL" id="JALZWP010000003">
    <property type="protein sequence ID" value="MCL1627938.1"/>
    <property type="molecule type" value="Genomic_DNA"/>
</dbReference>
<sequence>MNQSKQIPKALKAIAWTSVLMASLVYIAALWSDLVHNTEFFVRAGALSVFLVVLLFFVSQWTGFFTFLSADNIDNMNHAAQRSYLTPFEGYLLVSGTLVWGFGDWCVCSLKIGSLNTCSF</sequence>
<comment type="caution">
    <text evidence="2">The sequence shown here is derived from an EMBL/GenBank/DDBJ whole genome shotgun (WGS) entry which is preliminary data.</text>
</comment>
<dbReference type="RefSeq" id="WP_249056737.1">
    <property type="nucleotide sequence ID" value="NZ_JALZWP010000003.1"/>
</dbReference>
<accession>A0ABT0M015</accession>
<keyword evidence="1" id="KW-1133">Transmembrane helix</keyword>
<feature type="transmembrane region" description="Helical" evidence="1">
    <location>
        <begin position="44"/>
        <end position="68"/>
    </location>
</feature>
<reference evidence="2 3" key="1">
    <citation type="submission" date="2022-05" db="EMBL/GenBank/DDBJ databases">
        <title>Seasonal and diel survey of microbial diversity of the Tyrrhenian coast.</title>
        <authorList>
            <person name="Gattoni G."/>
            <person name="Corral P."/>
        </authorList>
    </citation>
    <scope>NUCLEOTIDE SEQUENCE [LARGE SCALE GENOMIC DNA]</scope>
    <source>
        <strain evidence="2 3">V10</strain>
    </source>
</reference>
<keyword evidence="1" id="KW-0812">Transmembrane</keyword>
<organism evidence="2 3">
    <name type="scientific">Roseinatronobacter domitianus</name>
    <dbReference type="NCBI Taxonomy" id="2940293"/>
    <lineage>
        <taxon>Bacteria</taxon>
        <taxon>Pseudomonadati</taxon>
        <taxon>Pseudomonadota</taxon>
        <taxon>Alphaproteobacteria</taxon>
        <taxon>Rhodobacterales</taxon>
        <taxon>Paracoccaceae</taxon>
        <taxon>Roseinatronobacter</taxon>
    </lineage>
</organism>
<evidence type="ECO:0000313" key="3">
    <source>
        <dbReference type="Proteomes" id="UP001202550"/>
    </source>
</evidence>
<protein>
    <submittedName>
        <fullName evidence="2">Uncharacterized protein</fullName>
    </submittedName>
</protein>
<name>A0ABT0M015_9RHOB</name>
<keyword evidence="1" id="KW-0472">Membrane</keyword>
<proteinExistence type="predicted"/>
<gene>
    <name evidence="2" type="ORF">M3N55_04280</name>
</gene>
<feature type="transmembrane region" description="Helical" evidence="1">
    <location>
        <begin position="12"/>
        <end position="32"/>
    </location>
</feature>
<evidence type="ECO:0000256" key="1">
    <source>
        <dbReference type="SAM" id="Phobius"/>
    </source>
</evidence>
<evidence type="ECO:0000313" key="2">
    <source>
        <dbReference type="EMBL" id="MCL1627938.1"/>
    </source>
</evidence>
<dbReference type="Proteomes" id="UP001202550">
    <property type="component" value="Unassembled WGS sequence"/>
</dbReference>
<keyword evidence="3" id="KW-1185">Reference proteome</keyword>